<dbReference type="SUPFAM" id="SSF81660">
    <property type="entry name" value="Metal cation-transporting ATPase, ATP-binding domain N"/>
    <property type="match status" value="1"/>
</dbReference>
<keyword evidence="5" id="KW-0479">Metal-binding</keyword>
<dbReference type="InterPro" id="IPR006544">
    <property type="entry name" value="P-type_TPase_V"/>
</dbReference>
<dbReference type="SUPFAM" id="SSF81653">
    <property type="entry name" value="Calcium ATPase, transduction domain A"/>
    <property type="match status" value="1"/>
</dbReference>
<feature type="region of interest" description="Disordered" evidence="13">
    <location>
        <begin position="881"/>
        <end position="928"/>
    </location>
</feature>
<keyword evidence="3" id="KW-0813">Transport</keyword>
<dbReference type="InterPro" id="IPR044492">
    <property type="entry name" value="P_typ_ATPase_HD_dom"/>
</dbReference>
<dbReference type="Pfam" id="PF00122">
    <property type="entry name" value="E1-E2_ATPase"/>
    <property type="match status" value="1"/>
</dbReference>
<evidence type="ECO:0000256" key="14">
    <source>
        <dbReference type="SAM" id="Phobius"/>
    </source>
</evidence>
<name>A0A2V3J6T2_9FLOR</name>
<accession>A0A2V3J6T2</accession>
<feature type="transmembrane region" description="Helical" evidence="14">
    <location>
        <begin position="1182"/>
        <end position="1204"/>
    </location>
</feature>
<dbReference type="InterPro" id="IPR023299">
    <property type="entry name" value="ATPase_P-typ_cyto_dom_N"/>
</dbReference>
<dbReference type="InterPro" id="IPR008250">
    <property type="entry name" value="ATPase_P-typ_transduc_dom_A_sf"/>
</dbReference>
<evidence type="ECO:0000256" key="8">
    <source>
        <dbReference type="ARBA" id="ARBA00022840"/>
    </source>
</evidence>
<evidence type="ECO:0000256" key="13">
    <source>
        <dbReference type="SAM" id="MobiDB-lite"/>
    </source>
</evidence>
<protein>
    <submittedName>
        <fullName evidence="17">Putative manganese-transporting ATPase PDR2</fullName>
    </submittedName>
</protein>
<dbReference type="Gene3D" id="2.70.150.10">
    <property type="entry name" value="Calcium-transporting ATPase, cytoplasmic transduction domain A"/>
    <property type="match status" value="1"/>
</dbReference>
<feature type="transmembrane region" description="Helical" evidence="14">
    <location>
        <begin position="1063"/>
        <end position="1086"/>
    </location>
</feature>
<dbReference type="InterPro" id="IPR059000">
    <property type="entry name" value="ATPase_P-type_domA"/>
</dbReference>
<keyword evidence="11 14" id="KW-1133">Transmembrane helix</keyword>
<reference evidence="17 18" key="1">
    <citation type="journal article" date="2018" name="Mol. Biol. Evol.">
        <title>Analysis of the draft genome of the red seaweed Gracilariopsis chorda provides insights into genome size evolution in Rhodophyta.</title>
        <authorList>
            <person name="Lee J."/>
            <person name="Yang E.C."/>
            <person name="Graf L."/>
            <person name="Yang J.H."/>
            <person name="Qiu H."/>
            <person name="Zel Zion U."/>
            <person name="Chan C.X."/>
            <person name="Stephens T.G."/>
            <person name="Weber A.P.M."/>
            <person name="Boo G.H."/>
            <person name="Boo S.M."/>
            <person name="Kim K.M."/>
            <person name="Shin Y."/>
            <person name="Jung M."/>
            <person name="Lee S.J."/>
            <person name="Yim H.S."/>
            <person name="Lee J.H."/>
            <person name="Bhattacharya D."/>
            <person name="Yoon H.S."/>
        </authorList>
    </citation>
    <scope>NUCLEOTIDE SEQUENCE [LARGE SCALE GENOMIC DNA]</scope>
    <source>
        <strain evidence="17 18">SKKU-2015</strain>
        <tissue evidence="17">Whole body</tissue>
    </source>
</reference>
<evidence type="ECO:0000256" key="4">
    <source>
        <dbReference type="ARBA" id="ARBA00022692"/>
    </source>
</evidence>
<feature type="transmembrane region" description="Helical" evidence="14">
    <location>
        <begin position="412"/>
        <end position="433"/>
    </location>
</feature>
<feature type="transmembrane region" description="Helical" evidence="14">
    <location>
        <begin position="1023"/>
        <end position="1042"/>
    </location>
</feature>
<dbReference type="InterPro" id="IPR036412">
    <property type="entry name" value="HAD-like_sf"/>
</dbReference>
<feature type="transmembrane region" description="Helical" evidence="14">
    <location>
        <begin position="34"/>
        <end position="51"/>
    </location>
</feature>
<evidence type="ECO:0000256" key="1">
    <source>
        <dbReference type="ARBA" id="ARBA00004477"/>
    </source>
</evidence>
<keyword evidence="12 14" id="KW-0472">Membrane</keyword>
<feature type="transmembrane region" description="Helical" evidence="14">
    <location>
        <begin position="1106"/>
        <end position="1125"/>
    </location>
</feature>
<dbReference type="NCBIfam" id="TIGR01494">
    <property type="entry name" value="ATPase_P-type"/>
    <property type="match status" value="1"/>
</dbReference>
<dbReference type="SUPFAM" id="SSF56784">
    <property type="entry name" value="HAD-like"/>
    <property type="match status" value="1"/>
</dbReference>
<feature type="domain" description="P5A-ATPase transmembrane helical hairpin" evidence="16">
    <location>
        <begin position="29"/>
        <end position="88"/>
    </location>
</feature>
<comment type="subcellular location">
    <subcellularLocation>
        <location evidence="1">Endoplasmic reticulum membrane</location>
        <topology evidence="1">Multi-pass membrane protein</topology>
    </subcellularLocation>
</comment>
<evidence type="ECO:0000256" key="12">
    <source>
        <dbReference type="ARBA" id="ARBA00023136"/>
    </source>
</evidence>
<dbReference type="STRING" id="448386.A0A2V3J6T2"/>
<dbReference type="GO" id="GO:0140358">
    <property type="term" value="F:P-type transmembrane transporter activity"/>
    <property type="evidence" value="ECO:0007669"/>
    <property type="project" value="InterPro"/>
</dbReference>
<keyword evidence="18" id="KW-1185">Reference proteome</keyword>
<evidence type="ECO:0000256" key="10">
    <source>
        <dbReference type="ARBA" id="ARBA00022967"/>
    </source>
</evidence>
<feature type="transmembrane region" description="Helical" evidence="14">
    <location>
        <begin position="57"/>
        <end position="75"/>
    </location>
</feature>
<dbReference type="GO" id="GO:0016887">
    <property type="term" value="F:ATP hydrolysis activity"/>
    <property type="evidence" value="ECO:0007669"/>
    <property type="project" value="InterPro"/>
</dbReference>
<dbReference type="Gene3D" id="3.40.50.1000">
    <property type="entry name" value="HAD superfamily/HAD-like"/>
    <property type="match status" value="1"/>
</dbReference>
<gene>
    <name evidence="17" type="ORF">BWQ96_00275</name>
</gene>
<evidence type="ECO:0000256" key="9">
    <source>
        <dbReference type="ARBA" id="ARBA00022842"/>
    </source>
</evidence>
<comment type="similarity">
    <text evidence="2">Belongs to the cation transport ATPase (P-type) (TC 3.A.3) family. Type V subfamily.</text>
</comment>
<dbReference type="SFLD" id="SFLDF00027">
    <property type="entry name" value="p-type_atpase"/>
    <property type="match status" value="1"/>
</dbReference>
<evidence type="ECO:0000256" key="11">
    <source>
        <dbReference type="ARBA" id="ARBA00022989"/>
    </source>
</evidence>
<evidence type="ECO:0000256" key="5">
    <source>
        <dbReference type="ARBA" id="ARBA00022723"/>
    </source>
</evidence>
<dbReference type="InterPro" id="IPR001757">
    <property type="entry name" value="P_typ_ATPase"/>
</dbReference>
<comment type="caution">
    <text evidence="17">The sequence shown here is derived from an EMBL/GenBank/DDBJ whole genome shotgun (WGS) entry which is preliminary data.</text>
</comment>
<dbReference type="InterPro" id="IPR018303">
    <property type="entry name" value="ATPase_P-typ_P_site"/>
</dbReference>
<dbReference type="PRINTS" id="PR00119">
    <property type="entry name" value="CATATPASE"/>
</dbReference>
<dbReference type="InterPro" id="IPR057255">
    <property type="entry name" value="2TM_P5A-ATPase"/>
</dbReference>
<evidence type="ECO:0000259" key="15">
    <source>
        <dbReference type="Pfam" id="PF00122"/>
    </source>
</evidence>
<keyword evidence="4 14" id="KW-0812">Transmembrane</keyword>
<evidence type="ECO:0000256" key="6">
    <source>
        <dbReference type="ARBA" id="ARBA00022741"/>
    </source>
</evidence>
<dbReference type="Pfam" id="PF23143">
    <property type="entry name" value="2TM_P5A-ATPase"/>
    <property type="match status" value="1"/>
</dbReference>
<dbReference type="GO" id="GO:0005789">
    <property type="term" value="C:endoplasmic reticulum membrane"/>
    <property type="evidence" value="ECO:0007669"/>
    <property type="project" value="UniProtKB-SubCell"/>
</dbReference>
<dbReference type="Proteomes" id="UP000247409">
    <property type="component" value="Unassembled WGS sequence"/>
</dbReference>
<dbReference type="InterPro" id="IPR023298">
    <property type="entry name" value="ATPase_P-typ_TM_dom_sf"/>
</dbReference>
<keyword evidence="6" id="KW-0547">Nucleotide-binding</keyword>
<sequence length="1212" mass="133551">MSSSTSKRKIEWTGTSIVHLSVHRPARPIARLDVLPFILLYCAWFGAVLYYKLTKFTALVLLASLALFHVLSFLIQHWSVAAKVFISWQSITTIDSKHVTDGLIYAYARPQKHRGKSELIQLCTDEADRIYFIFQKRTYEYNAETHVFEKVYYPTQHELTYYAQYARASNGLCDDALIHSLARFGANELDMPAPTFMELYRENLLKPFFVFQVFCILIWLLDEHWKFSLLSFGMMLLLEAMVVATRLRSLRELRGMRNRPLPTSVYRGKKWQTISSLELLPGDIVSIGRGRDPSHVVPCDLLLLSGTAVVNEAMLTGESVPLMKEPISRISSTDMGETLSVNTVHKNHVVFGGTRILTHAPAAVCELTPSAKSPDGGCICYVLRTGFGTSQGKLMRTIMYSTESVSENSWEAALFILLMLVFAVAASGYVLYHRYTEDQEGRYKLLLRCVLIITSVVPPELPMQLALAVNNSLISLAQNLVFCIEPFRIPFAGKIDVCCFDKTGTLTTDSINAAGVALPQTPGAEEHGIISNSDTYDVLPVLSSSIDAALVLGACHSLVHVDNELIGDPLELAALDAVQWNYGRTGVSVPKRGGAGLACAKILHRFSFASALQRMSVIADIGGNSPRNGFRVLLKGSPEAVGKLLADGQLPAKYKASAHRLAREGYRVLALAYKDLDSVVTASQATRISREEAESGLTFAGFICFECPLRADSRKVIRSLKKSSHIVIMITGDATLTAAHVATQVGICVKSVLVLDKSEVNPGTLEWFSANSGKRKKRFSVSTMPQLSQDFDLCVSGPALRFLLEMDEHASQMLKYIKVYARMSPEQKEKVLTSFKEQGLITLMCGDGTNDVGALKQAHVGVALLSTILHNPRSEKVQADAAARSQVLGPNAVTKTQKSTNLRSRKKSGKPATTSDQNRKSDTENAVINTKMTHSETYQKKMDELSASLGSVGDEAPLVKLGDASIASPFTSRRMTIDSCASIIRQGRCTLSTTLQMYQILALNCLISAYSLSVLYLEGVQMGDTQMTIIAIVLSAVSFMINRSKPLKKISPQRPGFSIFTPHLLVSTVGQLAVHVFSLFACMRLVRPYLPEGYAPKVDDEFAPSLTNTVIFLISIAQQLSVYLLNYKGRPYMQGLLENKGLLNSLLACGALLAICTAEVSPDLNEYMELEPWPSRKLQLEISGVIIFDILGAFLVDRIFTFLLSPRVRVLD</sequence>
<feature type="compositionally biased region" description="Polar residues" evidence="13">
    <location>
        <begin position="893"/>
        <end position="902"/>
    </location>
</feature>
<keyword evidence="9" id="KW-0460">Magnesium</keyword>
<evidence type="ECO:0000313" key="17">
    <source>
        <dbReference type="EMBL" id="PXF50115.1"/>
    </source>
</evidence>
<proteinExistence type="inferred from homology"/>
<dbReference type="PROSITE" id="PS00154">
    <property type="entry name" value="ATPASE_E1_E2"/>
    <property type="match status" value="1"/>
</dbReference>
<evidence type="ECO:0000256" key="3">
    <source>
        <dbReference type="ARBA" id="ARBA00022448"/>
    </source>
</evidence>
<evidence type="ECO:0000256" key="7">
    <source>
        <dbReference type="ARBA" id="ARBA00022824"/>
    </source>
</evidence>
<feature type="transmembrane region" description="Helical" evidence="14">
    <location>
        <begin position="445"/>
        <end position="469"/>
    </location>
</feature>
<keyword evidence="7" id="KW-0256">Endoplasmic reticulum</keyword>
<dbReference type="Pfam" id="PF13246">
    <property type="entry name" value="Cation_ATPase"/>
    <property type="match status" value="1"/>
</dbReference>
<evidence type="ECO:0000256" key="2">
    <source>
        <dbReference type="ARBA" id="ARBA00006000"/>
    </source>
</evidence>
<dbReference type="SFLD" id="SFLDG00002">
    <property type="entry name" value="C1.7:_P-type_atpase_like"/>
    <property type="match status" value="1"/>
</dbReference>
<dbReference type="EMBL" id="NBIV01000001">
    <property type="protein sequence ID" value="PXF50115.1"/>
    <property type="molecule type" value="Genomic_DNA"/>
</dbReference>
<dbReference type="FunFam" id="3.40.50.1000:FF:000056">
    <property type="entry name" value="Cation-transporting ATPase"/>
    <property type="match status" value="1"/>
</dbReference>
<evidence type="ECO:0000313" key="18">
    <source>
        <dbReference type="Proteomes" id="UP000247409"/>
    </source>
</evidence>
<evidence type="ECO:0000259" key="16">
    <source>
        <dbReference type="Pfam" id="PF23143"/>
    </source>
</evidence>
<dbReference type="Gene3D" id="3.40.1110.10">
    <property type="entry name" value="Calcium-transporting ATPase, cytoplasmic domain N"/>
    <property type="match status" value="1"/>
</dbReference>
<dbReference type="SFLD" id="SFLDS00003">
    <property type="entry name" value="Haloacid_Dehalogenase"/>
    <property type="match status" value="1"/>
</dbReference>
<feature type="domain" description="P-type ATPase A" evidence="15">
    <location>
        <begin position="262"/>
        <end position="397"/>
    </location>
</feature>
<dbReference type="NCBIfam" id="TIGR01657">
    <property type="entry name" value="P-ATPase-V"/>
    <property type="match status" value="1"/>
</dbReference>
<dbReference type="PANTHER" id="PTHR45630">
    <property type="entry name" value="CATION-TRANSPORTING ATPASE-RELATED"/>
    <property type="match status" value="1"/>
</dbReference>
<dbReference type="InterPro" id="IPR023214">
    <property type="entry name" value="HAD_sf"/>
</dbReference>
<dbReference type="GO" id="GO:0005524">
    <property type="term" value="F:ATP binding"/>
    <property type="evidence" value="ECO:0007669"/>
    <property type="project" value="UniProtKB-KW"/>
</dbReference>
<keyword evidence="10" id="KW-1278">Translocase</keyword>
<feature type="transmembrane region" description="Helical" evidence="14">
    <location>
        <begin position="1141"/>
        <end position="1162"/>
    </location>
</feature>
<organism evidence="17 18">
    <name type="scientific">Gracilariopsis chorda</name>
    <dbReference type="NCBI Taxonomy" id="448386"/>
    <lineage>
        <taxon>Eukaryota</taxon>
        <taxon>Rhodophyta</taxon>
        <taxon>Florideophyceae</taxon>
        <taxon>Rhodymeniophycidae</taxon>
        <taxon>Gracilariales</taxon>
        <taxon>Gracilariaceae</taxon>
        <taxon>Gracilariopsis</taxon>
    </lineage>
</organism>
<dbReference type="GO" id="GO:0019829">
    <property type="term" value="F:ATPase-coupled monoatomic cation transmembrane transporter activity"/>
    <property type="evidence" value="ECO:0007669"/>
    <property type="project" value="TreeGrafter"/>
</dbReference>
<dbReference type="OrthoDB" id="48943at2759"/>
<dbReference type="GO" id="GO:0046872">
    <property type="term" value="F:metal ion binding"/>
    <property type="evidence" value="ECO:0007669"/>
    <property type="project" value="UniProtKB-KW"/>
</dbReference>
<keyword evidence="8" id="KW-0067">ATP-binding</keyword>
<dbReference type="AlphaFoldDB" id="A0A2V3J6T2"/>
<dbReference type="SUPFAM" id="SSF81665">
    <property type="entry name" value="Calcium ATPase, transmembrane domain M"/>
    <property type="match status" value="1"/>
</dbReference>